<feature type="compositionally biased region" description="Basic and acidic residues" evidence="1">
    <location>
        <begin position="156"/>
        <end position="165"/>
    </location>
</feature>
<comment type="caution">
    <text evidence="3">The sequence shown here is derived from an EMBL/GenBank/DDBJ whole genome shotgun (WGS) entry which is preliminary data.</text>
</comment>
<feature type="region of interest" description="Disordered" evidence="1">
    <location>
        <begin position="122"/>
        <end position="165"/>
    </location>
</feature>
<evidence type="ECO:0000259" key="2">
    <source>
        <dbReference type="Pfam" id="PF13248"/>
    </source>
</evidence>
<keyword evidence="4" id="KW-1185">Reference proteome</keyword>
<dbReference type="EMBL" id="JBBMFD010000001">
    <property type="protein sequence ID" value="MEQ2439595.1"/>
    <property type="molecule type" value="Genomic_DNA"/>
</dbReference>
<organism evidence="3 4">
    <name type="scientific">Solibaculum intestinale</name>
    <dbReference type="NCBI Taxonomy" id="3133165"/>
    <lineage>
        <taxon>Bacteria</taxon>
        <taxon>Bacillati</taxon>
        <taxon>Bacillota</taxon>
        <taxon>Clostridia</taxon>
        <taxon>Eubacteriales</taxon>
        <taxon>Oscillospiraceae</taxon>
        <taxon>Solibaculum</taxon>
    </lineage>
</organism>
<evidence type="ECO:0000313" key="3">
    <source>
        <dbReference type="EMBL" id="MEQ2439595.1"/>
    </source>
</evidence>
<dbReference type="Pfam" id="PF13248">
    <property type="entry name" value="Zn_ribbon_3"/>
    <property type="match status" value="1"/>
</dbReference>
<name>A0ABV1DX06_9FIRM</name>
<feature type="domain" description="Putative zinc-ribbon" evidence="2">
    <location>
        <begin position="95"/>
        <end position="118"/>
    </location>
</feature>
<sequence length="165" mass="17753">MGVFEDVVVKAKAVAEVAGKKTGEIVELSKLKVSAAEVSKDISQRLEALGKIAYDAAKTENNADELIRESIPEIDALYAKLADITDRIAALRNVVRCPKCKAVNSDDAIFCNKCGAKMAGEKDGCSSFDYMDVNEDETTSDKEGENGACGEEAPQEEPKKDEADE</sequence>
<protein>
    <submittedName>
        <fullName evidence="3">Zinc ribbon domain-containing protein</fullName>
    </submittedName>
</protein>
<accession>A0ABV1DX06</accession>
<evidence type="ECO:0000313" key="4">
    <source>
        <dbReference type="Proteomes" id="UP001489509"/>
    </source>
</evidence>
<reference evidence="3 4" key="1">
    <citation type="submission" date="2024-03" db="EMBL/GenBank/DDBJ databases">
        <title>Human intestinal bacterial collection.</title>
        <authorList>
            <person name="Pauvert C."/>
            <person name="Hitch T.C.A."/>
            <person name="Clavel T."/>
        </authorList>
    </citation>
    <scope>NUCLEOTIDE SEQUENCE [LARGE SCALE GENOMIC DNA]</scope>
    <source>
        <strain evidence="3 4">CLA-JM-H44</strain>
    </source>
</reference>
<evidence type="ECO:0000256" key="1">
    <source>
        <dbReference type="SAM" id="MobiDB-lite"/>
    </source>
</evidence>
<dbReference type="RefSeq" id="WP_349217852.1">
    <property type="nucleotide sequence ID" value="NZ_JBBMFD010000001.1"/>
</dbReference>
<dbReference type="Proteomes" id="UP001489509">
    <property type="component" value="Unassembled WGS sequence"/>
</dbReference>
<gene>
    <name evidence="3" type="ORF">WMO26_01990</name>
</gene>
<dbReference type="InterPro" id="IPR059113">
    <property type="entry name" value="Znf_ribbon"/>
</dbReference>
<proteinExistence type="predicted"/>